<accession>E7RZB3</accession>
<organism evidence="4 5">
    <name type="scientific">Lautropia mirabilis ATCC 51599</name>
    <dbReference type="NCBI Taxonomy" id="887898"/>
    <lineage>
        <taxon>Bacteria</taxon>
        <taxon>Pseudomonadati</taxon>
        <taxon>Pseudomonadota</taxon>
        <taxon>Betaproteobacteria</taxon>
        <taxon>Burkholderiales</taxon>
        <taxon>Burkholderiaceae</taxon>
        <taxon>Lautropia</taxon>
    </lineage>
</organism>
<keyword evidence="4" id="KW-0132">Cell division</keyword>
<dbReference type="Pfam" id="PF05036">
    <property type="entry name" value="SPOR"/>
    <property type="match status" value="1"/>
</dbReference>
<dbReference type="InterPro" id="IPR052521">
    <property type="entry name" value="Cell_div_SPOR-domain"/>
</dbReference>
<reference evidence="4 5" key="1">
    <citation type="submission" date="2010-12" db="EMBL/GenBank/DDBJ databases">
        <authorList>
            <person name="Muzny D."/>
            <person name="Qin X."/>
            <person name="Deng J."/>
            <person name="Jiang H."/>
            <person name="Liu Y."/>
            <person name="Qu J."/>
            <person name="Song X.-Z."/>
            <person name="Zhang L."/>
            <person name="Thornton R."/>
            <person name="Coyle M."/>
            <person name="Francisco L."/>
            <person name="Jackson L."/>
            <person name="Javaid M."/>
            <person name="Korchina V."/>
            <person name="Kovar C."/>
            <person name="Mata R."/>
            <person name="Mathew T."/>
            <person name="Ngo R."/>
            <person name="Nguyen L."/>
            <person name="Nguyen N."/>
            <person name="Okwuonu G."/>
            <person name="Ongeri F."/>
            <person name="Pham C."/>
            <person name="Simmons D."/>
            <person name="Wilczek-Boney K."/>
            <person name="Hale W."/>
            <person name="Jakkamsetti A."/>
            <person name="Pham P."/>
            <person name="Ruth R."/>
            <person name="San Lucas F."/>
            <person name="Warren J."/>
            <person name="Zhang J."/>
            <person name="Zhao Z."/>
            <person name="Zhou C."/>
            <person name="Zhu D."/>
            <person name="Lee S."/>
            <person name="Bess C."/>
            <person name="Blankenburg K."/>
            <person name="Forbes L."/>
            <person name="Fu Q."/>
            <person name="Gubbala S."/>
            <person name="Hirani K."/>
            <person name="Jayaseelan J.C."/>
            <person name="Lara F."/>
            <person name="Munidasa M."/>
            <person name="Palculict T."/>
            <person name="Patil S."/>
            <person name="Pu L.-L."/>
            <person name="Saada N."/>
            <person name="Tang L."/>
            <person name="Weissenberger G."/>
            <person name="Zhu Y."/>
            <person name="Hemphill L."/>
            <person name="Shang Y."/>
            <person name="Youmans B."/>
            <person name="Ayvaz T."/>
            <person name="Ross M."/>
            <person name="Santibanez J."/>
            <person name="Aqrawi P."/>
            <person name="Gross S."/>
            <person name="Joshi V."/>
            <person name="Fowler G."/>
            <person name="Nazareth L."/>
            <person name="Reid J."/>
            <person name="Worley K."/>
            <person name="Petrosino J."/>
            <person name="Highlander S."/>
            <person name="Gibbs R."/>
        </authorList>
    </citation>
    <scope>NUCLEOTIDE SEQUENCE [LARGE SCALE GENOMIC DNA]</scope>
    <source>
        <strain evidence="4 5">ATCC 51599</strain>
    </source>
</reference>
<dbReference type="eggNOG" id="COG3087">
    <property type="taxonomic scope" value="Bacteria"/>
</dbReference>
<name>E7RZB3_9BURK</name>
<keyword evidence="4" id="KW-0131">Cell cycle</keyword>
<dbReference type="InterPro" id="IPR007730">
    <property type="entry name" value="SPOR-like_dom"/>
</dbReference>
<dbReference type="STRING" id="887898.HMPREF0551_2027"/>
<sequence length="257" mass="27186">MQIDNPMMPMNRGDAPMAQATARLAAARVNTAWPADLEDARQAGESRPGFVARTPLARQRGGTMLGLLLGLLIGTGAAAGVAWYIYRSPLPFITPVVQEGNPSGLKPAPEVPNPVPSVQPQAGQLPDPNQGASRQQVMPQPDPRTNLQSQGVSTVDVTGDASGQPTDDLPTMPPQQPAMVGGGYMLQAGSFRRVADAERLKGNLALRGLEARVEQGNVNGQTVYRVRIGPYPSLQDTNQVRADLADEGIEAAVVRGR</sequence>
<dbReference type="RefSeq" id="WP_005674400.1">
    <property type="nucleotide sequence ID" value="NZ_CP146288.1"/>
</dbReference>
<evidence type="ECO:0000313" key="5">
    <source>
        <dbReference type="Proteomes" id="UP000011021"/>
    </source>
</evidence>
<keyword evidence="2" id="KW-1133">Transmembrane helix</keyword>
<feature type="domain" description="SPOR" evidence="3">
    <location>
        <begin position="178"/>
        <end position="257"/>
    </location>
</feature>
<dbReference type="GO" id="GO:0042834">
    <property type="term" value="F:peptidoglycan binding"/>
    <property type="evidence" value="ECO:0007669"/>
    <property type="project" value="InterPro"/>
</dbReference>
<feature type="transmembrane region" description="Helical" evidence="2">
    <location>
        <begin position="65"/>
        <end position="86"/>
    </location>
</feature>
<feature type="compositionally biased region" description="Polar residues" evidence="1">
    <location>
        <begin position="130"/>
        <end position="165"/>
    </location>
</feature>
<dbReference type="Gene3D" id="3.30.70.1070">
    <property type="entry name" value="Sporulation related repeat"/>
    <property type="match status" value="1"/>
</dbReference>
<dbReference type="SUPFAM" id="SSF110997">
    <property type="entry name" value="Sporulation related repeat"/>
    <property type="match status" value="1"/>
</dbReference>
<protein>
    <submittedName>
        <fullName evidence="4">Sporulation and cell division repeat protein</fullName>
    </submittedName>
</protein>
<evidence type="ECO:0000313" key="4">
    <source>
        <dbReference type="EMBL" id="EFV93912.1"/>
    </source>
</evidence>
<dbReference type="InterPro" id="IPR036680">
    <property type="entry name" value="SPOR-like_sf"/>
</dbReference>
<dbReference type="GO" id="GO:0032506">
    <property type="term" value="P:cytokinetic process"/>
    <property type="evidence" value="ECO:0007669"/>
    <property type="project" value="TreeGrafter"/>
</dbReference>
<dbReference type="PANTHER" id="PTHR38687">
    <property type="entry name" value="CELL DIVISION PROTEIN DEDD-RELATED"/>
    <property type="match status" value="1"/>
</dbReference>
<feature type="region of interest" description="Disordered" evidence="1">
    <location>
        <begin position="102"/>
        <end position="172"/>
    </location>
</feature>
<dbReference type="PANTHER" id="PTHR38687:SF1">
    <property type="entry name" value="CELL DIVISION PROTEIN DEDD"/>
    <property type="match status" value="1"/>
</dbReference>
<dbReference type="GO" id="GO:0032153">
    <property type="term" value="C:cell division site"/>
    <property type="evidence" value="ECO:0007669"/>
    <property type="project" value="TreeGrafter"/>
</dbReference>
<keyword evidence="2" id="KW-0812">Transmembrane</keyword>
<dbReference type="GO" id="GO:0030428">
    <property type="term" value="C:cell septum"/>
    <property type="evidence" value="ECO:0007669"/>
    <property type="project" value="TreeGrafter"/>
</dbReference>
<dbReference type="Proteomes" id="UP000011021">
    <property type="component" value="Unassembled WGS sequence"/>
</dbReference>
<keyword evidence="2" id="KW-0472">Membrane</keyword>
<proteinExistence type="predicted"/>
<comment type="caution">
    <text evidence="4">The sequence shown here is derived from an EMBL/GenBank/DDBJ whole genome shotgun (WGS) entry which is preliminary data.</text>
</comment>
<dbReference type="AlphaFoldDB" id="E7RZB3"/>
<gene>
    <name evidence="4" type="ORF">HMPREF0551_2027</name>
</gene>
<evidence type="ECO:0000256" key="2">
    <source>
        <dbReference type="SAM" id="Phobius"/>
    </source>
</evidence>
<evidence type="ECO:0000256" key="1">
    <source>
        <dbReference type="SAM" id="MobiDB-lite"/>
    </source>
</evidence>
<dbReference type="PROSITE" id="PS51724">
    <property type="entry name" value="SPOR"/>
    <property type="match status" value="1"/>
</dbReference>
<evidence type="ECO:0000259" key="3">
    <source>
        <dbReference type="PROSITE" id="PS51724"/>
    </source>
</evidence>
<dbReference type="HOGENOM" id="CLU_076835_1_1_4"/>
<dbReference type="EMBL" id="AEQP01000022">
    <property type="protein sequence ID" value="EFV93912.1"/>
    <property type="molecule type" value="Genomic_DNA"/>
</dbReference>
<keyword evidence="5" id="KW-1185">Reference proteome</keyword>